<protein>
    <submittedName>
        <fullName evidence="1">Uncharacterized protein</fullName>
    </submittedName>
</protein>
<gene>
    <name evidence="1" type="ORF">H4W26_001648</name>
</gene>
<evidence type="ECO:0000313" key="1">
    <source>
        <dbReference type="EMBL" id="MBE1514893.1"/>
    </source>
</evidence>
<accession>A0ABR9J7C5</accession>
<evidence type="ECO:0000313" key="2">
    <source>
        <dbReference type="Proteomes" id="UP000636579"/>
    </source>
</evidence>
<organism evidence="1 2">
    <name type="scientific">Nesterenkonia halotolerans</name>
    <dbReference type="NCBI Taxonomy" id="225325"/>
    <lineage>
        <taxon>Bacteria</taxon>
        <taxon>Bacillati</taxon>
        <taxon>Actinomycetota</taxon>
        <taxon>Actinomycetes</taxon>
        <taxon>Micrococcales</taxon>
        <taxon>Micrococcaceae</taxon>
        <taxon>Nesterenkonia</taxon>
    </lineage>
</organism>
<dbReference type="Proteomes" id="UP000636579">
    <property type="component" value="Unassembled WGS sequence"/>
</dbReference>
<sequence>MKRMRASARARCLFNRYCKRRSETFFNMGPYAFACGGTRMCVVTQAERPRELSPMNVARV</sequence>
<proteinExistence type="predicted"/>
<comment type="caution">
    <text evidence="1">The sequence shown here is derived from an EMBL/GenBank/DDBJ whole genome shotgun (WGS) entry which is preliminary data.</text>
</comment>
<reference evidence="1 2" key="1">
    <citation type="submission" date="2020-10" db="EMBL/GenBank/DDBJ databases">
        <title>Sequencing the genomes of 1000 actinobacteria strains.</title>
        <authorList>
            <person name="Klenk H.-P."/>
        </authorList>
    </citation>
    <scope>NUCLEOTIDE SEQUENCE [LARGE SCALE GENOMIC DNA]</scope>
    <source>
        <strain evidence="1 2">DSM 15474</strain>
    </source>
</reference>
<dbReference type="EMBL" id="JADBEE010000001">
    <property type="protein sequence ID" value="MBE1514893.1"/>
    <property type="molecule type" value="Genomic_DNA"/>
</dbReference>
<name>A0ABR9J7C5_9MICC</name>
<keyword evidence="2" id="KW-1185">Reference proteome</keyword>